<dbReference type="Proteomes" id="UP000225617">
    <property type="component" value="Segment"/>
</dbReference>
<dbReference type="KEGG" id="vg:40073025"/>
<feature type="region of interest" description="Disordered" evidence="1">
    <location>
        <begin position="1"/>
        <end position="21"/>
    </location>
</feature>
<evidence type="ECO:0000313" key="3">
    <source>
        <dbReference type="Proteomes" id="UP000225617"/>
    </source>
</evidence>
<evidence type="ECO:0000256" key="1">
    <source>
        <dbReference type="SAM" id="MobiDB-lite"/>
    </source>
</evidence>
<evidence type="ECO:0000313" key="2">
    <source>
        <dbReference type="EMBL" id="APT41061.1"/>
    </source>
</evidence>
<dbReference type="GeneID" id="40073025"/>
<organism evidence="2 3">
    <name type="scientific">Klebsiella phage vB_Kpn_IME260</name>
    <dbReference type="NCBI Taxonomy" id="1912318"/>
    <lineage>
        <taxon>Viruses</taxon>
        <taxon>Duplodnaviria</taxon>
        <taxon>Heunggongvirae</taxon>
        <taxon>Uroviricota</taxon>
        <taxon>Caudoviricetes</taxon>
        <taxon>Demerecviridae</taxon>
        <taxon>Sugarlandvirus</taxon>
        <taxon>Sugarlandvirus IME260</taxon>
    </lineage>
</organism>
<dbReference type="RefSeq" id="YP_009597394.1">
    <property type="nucleotide sequence ID" value="NC_041899.1"/>
</dbReference>
<sequence>MGQFGDDGGKGADKGKYYELNGGKGVDTEKIPVALKNKRTHGDTPCKKA</sequence>
<proteinExistence type="predicted"/>
<accession>A0A1L6Z4Y3</accession>
<reference evidence="2" key="1">
    <citation type="submission" date="2017-01" db="EMBL/GenBank/DDBJ databases">
        <title>Complete Genome Sequence of two Novel Multi-drug resistant Klebsiella pneumoniae Phage vB_Kpn_IME260.</title>
        <authorList>
            <person name="Xing S."/>
            <person name="Pan X."/>
            <person name="Sun Q."/>
            <person name="Pei G."/>
            <person name="Mi Z."/>
            <person name="An X."/>
            <person name="Tong Y."/>
        </authorList>
    </citation>
    <scope>NUCLEOTIDE SEQUENCE [LARGE SCALE GENOMIC DNA]</scope>
</reference>
<keyword evidence="3" id="KW-1185">Reference proteome</keyword>
<protein>
    <submittedName>
        <fullName evidence="2">Uncharacterized protein</fullName>
    </submittedName>
</protein>
<dbReference type="EMBL" id="KX845404">
    <property type="protein sequence ID" value="APT41061.1"/>
    <property type="molecule type" value="Genomic_DNA"/>
</dbReference>
<name>A0A1L6Z4Y3_9CAUD</name>
<feature type="compositionally biased region" description="Basic and acidic residues" evidence="1">
    <location>
        <begin position="7"/>
        <end position="17"/>
    </location>
</feature>